<dbReference type="AlphaFoldDB" id="A0AAV7SZJ6"/>
<dbReference type="Proteomes" id="UP001066276">
    <property type="component" value="Chromosome 4_1"/>
</dbReference>
<accession>A0AAV7SZJ6</accession>
<gene>
    <name evidence="1" type="ORF">NDU88_001548</name>
</gene>
<proteinExistence type="predicted"/>
<keyword evidence="2" id="KW-1185">Reference proteome</keyword>
<comment type="caution">
    <text evidence="1">The sequence shown here is derived from an EMBL/GenBank/DDBJ whole genome shotgun (WGS) entry which is preliminary data.</text>
</comment>
<reference evidence="1" key="1">
    <citation type="journal article" date="2022" name="bioRxiv">
        <title>Sequencing and chromosome-scale assembly of the giantPleurodeles waltlgenome.</title>
        <authorList>
            <person name="Brown T."/>
            <person name="Elewa A."/>
            <person name="Iarovenko S."/>
            <person name="Subramanian E."/>
            <person name="Araus A.J."/>
            <person name="Petzold A."/>
            <person name="Susuki M."/>
            <person name="Suzuki K.-i.T."/>
            <person name="Hayashi T."/>
            <person name="Toyoda A."/>
            <person name="Oliveira C."/>
            <person name="Osipova E."/>
            <person name="Leigh N.D."/>
            <person name="Simon A."/>
            <person name="Yun M.H."/>
        </authorList>
    </citation>
    <scope>NUCLEOTIDE SEQUENCE</scope>
    <source>
        <strain evidence="1">20211129_DDA</strain>
        <tissue evidence="1">Liver</tissue>
    </source>
</reference>
<evidence type="ECO:0000313" key="2">
    <source>
        <dbReference type="Proteomes" id="UP001066276"/>
    </source>
</evidence>
<evidence type="ECO:0000313" key="1">
    <source>
        <dbReference type="EMBL" id="KAJ1169657.1"/>
    </source>
</evidence>
<sequence length="155" mass="17272">MWCSQVAPAVRCSPPVCASLHQLRAVFHEVCLSVCTPCMSSSDPAPRWEALRPLLSRHGWRLVSCCQRCQSNRHLPRLLLPNTPPGQLPSHHESAASQFEKSVVQLCFVVTWVSVHVVLLLVVNRVPARAPNLPGLCVMLRHIDFDLDLGEQTLL</sequence>
<name>A0AAV7SZJ6_PLEWA</name>
<organism evidence="1 2">
    <name type="scientific">Pleurodeles waltl</name>
    <name type="common">Iberian ribbed newt</name>
    <dbReference type="NCBI Taxonomy" id="8319"/>
    <lineage>
        <taxon>Eukaryota</taxon>
        <taxon>Metazoa</taxon>
        <taxon>Chordata</taxon>
        <taxon>Craniata</taxon>
        <taxon>Vertebrata</taxon>
        <taxon>Euteleostomi</taxon>
        <taxon>Amphibia</taxon>
        <taxon>Batrachia</taxon>
        <taxon>Caudata</taxon>
        <taxon>Salamandroidea</taxon>
        <taxon>Salamandridae</taxon>
        <taxon>Pleurodelinae</taxon>
        <taxon>Pleurodeles</taxon>
    </lineage>
</organism>
<dbReference type="EMBL" id="JANPWB010000007">
    <property type="protein sequence ID" value="KAJ1169657.1"/>
    <property type="molecule type" value="Genomic_DNA"/>
</dbReference>
<protein>
    <submittedName>
        <fullName evidence="1">Uncharacterized protein</fullName>
    </submittedName>
</protein>